<reference evidence="3 4" key="1">
    <citation type="submission" date="2024-01" db="EMBL/GenBank/DDBJ databases">
        <authorList>
            <person name="Alioto T."/>
            <person name="Alioto T."/>
            <person name="Gomez Garrido J."/>
        </authorList>
    </citation>
    <scope>NUCLEOTIDE SEQUENCE [LARGE SCALE GENOMIC DNA]</scope>
</reference>
<name>A0AAV1QFY9_SCOSC</name>
<keyword evidence="2" id="KW-0472">Membrane</keyword>
<feature type="non-terminal residue" evidence="3">
    <location>
        <position position="1"/>
    </location>
</feature>
<proteinExistence type="predicted"/>
<comment type="caution">
    <text evidence="3">The sequence shown here is derived from an EMBL/GenBank/DDBJ whole genome shotgun (WGS) entry which is preliminary data.</text>
</comment>
<accession>A0AAV1QFY9</accession>
<evidence type="ECO:0000313" key="3">
    <source>
        <dbReference type="EMBL" id="CAK6982434.1"/>
    </source>
</evidence>
<sequence length="371" mass="42541">VGHVKLLQLLEITVNPAHVYMVNDFDALQAFVNDLTINICANSSLVWQQLDKDLSVILEHSLRSQVETKLNAIGDILYEECRGRFGVKAEKRSSGPKQKGRRKREMEQLVKRRLQKQWRTASEEEREGLKPLWEEVKKSLASLQRAERIRKRRRRKEKERSNFFKNTFKDARQLLEDKRSGKLEISRSELEIHIREQYSDPAKLVVSIGLNCKLIQDDSILKDPAHQGNYSCVYGVYVFSHNFSSESRLLSLTVTGPDEKSSDKTPCRTGSIIPPVVLLVALLLVVIIIYFILKASRGLKSDSQVDTEMDYYDLGVSRAEGEPAEEEEAQGALTAVGHHQHQRSKTGSSETFIEPTRRRAERRSDWMIDHL</sequence>
<keyword evidence="2" id="KW-1133">Transmembrane helix</keyword>
<feature type="region of interest" description="Disordered" evidence="1">
    <location>
        <begin position="320"/>
        <end position="371"/>
    </location>
</feature>
<feature type="transmembrane region" description="Helical" evidence="2">
    <location>
        <begin position="272"/>
        <end position="293"/>
    </location>
</feature>
<protein>
    <submittedName>
        <fullName evidence="3">Uncharacterized protein</fullName>
    </submittedName>
</protein>
<keyword evidence="4" id="KW-1185">Reference proteome</keyword>
<feature type="compositionally biased region" description="Basic and acidic residues" evidence="1">
    <location>
        <begin position="355"/>
        <end position="371"/>
    </location>
</feature>
<organism evidence="3 4">
    <name type="scientific">Scomber scombrus</name>
    <name type="common">Atlantic mackerel</name>
    <name type="synonym">Scomber vernalis</name>
    <dbReference type="NCBI Taxonomy" id="13677"/>
    <lineage>
        <taxon>Eukaryota</taxon>
        <taxon>Metazoa</taxon>
        <taxon>Chordata</taxon>
        <taxon>Craniata</taxon>
        <taxon>Vertebrata</taxon>
        <taxon>Euteleostomi</taxon>
        <taxon>Actinopterygii</taxon>
        <taxon>Neopterygii</taxon>
        <taxon>Teleostei</taxon>
        <taxon>Neoteleostei</taxon>
        <taxon>Acanthomorphata</taxon>
        <taxon>Pelagiaria</taxon>
        <taxon>Scombriformes</taxon>
        <taxon>Scombridae</taxon>
        <taxon>Scomber</taxon>
    </lineage>
</organism>
<evidence type="ECO:0000313" key="4">
    <source>
        <dbReference type="Proteomes" id="UP001314229"/>
    </source>
</evidence>
<evidence type="ECO:0000256" key="1">
    <source>
        <dbReference type="SAM" id="MobiDB-lite"/>
    </source>
</evidence>
<dbReference type="Proteomes" id="UP001314229">
    <property type="component" value="Unassembled WGS sequence"/>
</dbReference>
<evidence type="ECO:0000256" key="2">
    <source>
        <dbReference type="SAM" id="Phobius"/>
    </source>
</evidence>
<dbReference type="EMBL" id="CAWUFR010001020">
    <property type="protein sequence ID" value="CAK6982434.1"/>
    <property type="molecule type" value="Genomic_DNA"/>
</dbReference>
<gene>
    <name evidence="3" type="ORF">FSCOSCO3_A019371</name>
</gene>
<dbReference type="AlphaFoldDB" id="A0AAV1QFY9"/>
<keyword evidence="2" id="KW-0812">Transmembrane</keyword>